<name>A0AC58UHH8_TOBAC</name>
<reference evidence="2" key="2">
    <citation type="submission" date="2025-08" db="UniProtKB">
        <authorList>
            <consortium name="RefSeq"/>
        </authorList>
    </citation>
    <scope>IDENTIFICATION</scope>
    <source>
        <tissue evidence="2">Leaf</tissue>
    </source>
</reference>
<dbReference type="RefSeq" id="XP_075108929.1">
    <property type="nucleotide sequence ID" value="XM_075252828.1"/>
</dbReference>
<dbReference type="Proteomes" id="UP000790787">
    <property type="component" value="Chromosome 5"/>
</dbReference>
<protein>
    <submittedName>
        <fullName evidence="2">Uncharacterized protein LOC142180761</fullName>
    </submittedName>
</protein>
<evidence type="ECO:0000313" key="1">
    <source>
        <dbReference type="Proteomes" id="UP000790787"/>
    </source>
</evidence>
<accession>A0AC58UHH8</accession>
<evidence type="ECO:0000313" key="2">
    <source>
        <dbReference type="RefSeq" id="XP_075108929.1"/>
    </source>
</evidence>
<proteinExistence type="predicted"/>
<gene>
    <name evidence="2" type="primary">LOC142180761</name>
</gene>
<organism evidence="1 2">
    <name type="scientific">Nicotiana tabacum</name>
    <name type="common">Common tobacco</name>
    <dbReference type="NCBI Taxonomy" id="4097"/>
    <lineage>
        <taxon>Eukaryota</taxon>
        <taxon>Viridiplantae</taxon>
        <taxon>Streptophyta</taxon>
        <taxon>Embryophyta</taxon>
        <taxon>Tracheophyta</taxon>
        <taxon>Spermatophyta</taxon>
        <taxon>Magnoliopsida</taxon>
        <taxon>eudicotyledons</taxon>
        <taxon>Gunneridae</taxon>
        <taxon>Pentapetalae</taxon>
        <taxon>asterids</taxon>
        <taxon>lamiids</taxon>
        <taxon>Solanales</taxon>
        <taxon>Solanaceae</taxon>
        <taxon>Nicotianoideae</taxon>
        <taxon>Nicotianeae</taxon>
        <taxon>Nicotiana</taxon>
    </lineage>
</organism>
<reference evidence="1" key="1">
    <citation type="journal article" date="2014" name="Nat. Commun.">
        <title>The tobacco genome sequence and its comparison with those of tomato and potato.</title>
        <authorList>
            <person name="Sierro N."/>
            <person name="Battey J.N."/>
            <person name="Ouadi S."/>
            <person name="Bakaher N."/>
            <person name="Bovet L."/>
            <person name="Willig A."/>
            <person name="Goepfert S."/>
            <person name="Peitsch M.C."/>
            <person name="Ivanov N.V."/>
        </authorList>
    </citation>
    <scope>NUCLEOTIDE SEQUENCE [LARGE SCALE GENOMIC DNA]</scope>
</reference>
<sequence>MIISTWNIRGLNKPYKQKELKNFLQKNKIDILGCLETRVKEKKAKKILYKAAKDWGYCCNYTKAENGRIWVLWKTNLSVNIVQVHEQFIHYKVSDSVIGYQIMLTVVYARNKLQERTSLWCDLQLVGGQVQIPWLISGDFNNVLTTDDRLGQPVTMNEVKEFKDCIDSIQLTPLKTKGCFYSWCNKQHADDKVYSKIDKAFGNFEWIKEYGHVEADCLDPGVSDHSPIVDLIEKEKQTLYELEK</sequence>
<keyword evidence="1" id="KW-1185">Reference proteome</keyword>